<feature type="domain" description="Amino acid transporter transmembrane" evidence="7">
    <location>
        <begin position="83"/>
        <end position="407"/>
    </location>
</feature>
<feature type="transmembrane region" description="Helical" evidence="6">
    <location>
        <begin position="310"/>
        <end position="335"/>
    </location>
</feature>
<comment type="subcellular location">
    <subcellularLocation>
        <location evidence="1">Membrane</location>
        <topology evidence="1">Multi-pass membrane protein</topology>
    </subcellularLocation>
</comment>
<evidence type="ECO:0000256" key="2">
    <source>
        <dbReference type="ARBA" id="ARBA00022692"/>
    </source>
</evidence>
<keyword evidence="9" id="KW-1185">Reference proteome</keyword>
<comment type="caution">
    <text evidence="8">The sequence shown here is derived from an EMBL/GenBank/DDBJ whole genome shotgun (WGS) entry which is preliminary data.</text>
</comment>
<keyword evidence="3 6" id="KW-1133">Transmembrane helix</keyword>
<dbReference type="eggNOG" id="KOG1304">
    <property type="taxonomic scope" value="Eukaryota"/>
</dbReference>
<evidence type="ECO:0000256" key="5">
    <source>
        <dbReference type="SAM" id="MobiDB-lite"/>
    </source>
</evidence>
<dbReference type="OrthoDB" id="1684102at2759"/>
<dbReference type="GO" id="GO:0015179">
    <property type="term" value="F:L-amino acid transmembrane transporter activity"/>
    <property type="evidence" value="ECO:0007669"/>
    <property type="project" value="TreeGrafter"/>
</dbReference>
<organism evidence="8 9">
    <name type="scientific">Trichinella spiralis</name>
    <name type="common">Trichina worm</name>
    <dbReference type="NCBI Taxonomy" id="6334"/>
    <lineage>
        <taxon>Eukaryota</taxon>
        <taxon>Metazoa</taxon>
        <taxon>Ecdysozoa</taxon>
        <taxon>Nematoda</taxon>
        <taxon>Enoplea</taxon>
        <taxon>Dorylaimia</taxon>
        <taxon>Trichinellida</taxon>
        <taxon>Trichinellidae</taxon>
        <taxon>Trichinella</taxon>
    </lineage>
</organism>
<keyword evidence="4 6" id="KW-0472">Membrane</keyword>
<dbReference type="AlphaFoldDB" id="A0A0V1BG92"/>
<feature type="transmembrane region" description="Helical" evidence="6">
    <location>
        <begin position="177"/>
        <end position="200"/>
    </location>
</feature>
<dbReference type="EMBL" id="JYDH01000048">
    <property type="protein sequence ID" value="KRY35943.1"/>
    <property type="molecule type" value="Genomic_DNA"/>
</dbReference>
<reference evidence="8 9" key="1">
    <citation type="submission" date="2015-01" db="EMBL/GenBank/DDBJ databases">
        <title>Evolution of Trichinella species and genotypes.</title>
        <authorList>
            <person name="Korhonen P.K."/>
            <person name="Edoardo P."/>
            <person name="Giuseppe L.R."/>
            <person name="Gasser R.B."/>
        </authorList>
    </citation>
    <scope>NUCLEOTIDE SEQUENCE [LARGE SCALE GENOMIC DNA]</scope>
    <source>
        <strain evidence="8">ISS3</strain>
    </source>
</reference>
<gene>
    <name evidence="8" type="primary">slc36a4</name>
    <name evidence="8" type="ORF">T01_2769</name>
</gene>
<evidence type="ECO:0000256" key="4">
    <source>
        <dbReference type="ARBA" id="ARBA00023136"/>
    </source>
</evidence>
<name>A0A0V1BG92_TRISP</name>
<feature type="transmembrane region" description="Helical" evidence="6">
    <location>
        <begin position="280"/>
        <end position="298"/>
    </location>
</feature>
<keyword evidence="2 6" id="KW-0812">Transmembrane</keyword>
<dbReference type="PANTHER" id="PTHR22950:SF349">
    <property type="entry name" value="AMINO ACID TRANSPORTER TRANSMEMBRANE DOMAIN-CONTAINING PROTEIN"/>
    <property type="match status" value="1"/>
</dbReference>
<feature type="transmembrane region" description="Helical" evidence="6">
    <location>
        <begin position="115"/>
        <end position="136"/>
    </location>
</feature>
<feature type="region of interest" description="Disordered" evidence="5">
    <location>
        <begin position="563"/>
        <end position="586"/>
    </location>
</feature>
<feature type="transmembrane region" description="Helical" evidence="6">
    <location>
        <begin position="89"/>
        <end position="109"/>
    </location>
</feature>
<feature type="transmembrane region" description="Helical" evidence="6">
    <location>
        <begin position="212"/>
        <end position="229"/>
    </location>
</feature>
<evidence type="ECO:0000256" key="1">
    <source>
        <dbReference type="ARBA" id="ARBA00004141"/>
    </source>
</evidence>
<evidence type="ECO:0000256" key="6">
    <source>
        <dbReference type="SAM" id="Phobius"/>
    </source>
</evidence>
<feature type="transmembrane region" description="Helical" evidence="6">
    <location>
        <begin position="361"/>
        <end position="386"/>
    </location>
</feature>
<feature type="transmembrane region" description="Helical" evidence="6">
    <location>
        <begin position="236"/>
        <end position="260"/>
    </location>
</feature>
<dbReference type="Pfam" id="PF01490">
    <property type="entry name" value="Aa_trans"/>
    <property type="match status" value="1"/>
</dbReference>
<accession>A0A0V1BG92</accession>
<sequence>MASNKSAPAQVQRWSSVSSRVELLHLPSVDGSICSTESNNPPLQIEIPTEIIESNEQQKVPASTAAPTLESWLHLKRKEKKNTISNDQAVMSLIKALCGTGIFALPQAFRNAGLWAGIVLLLLNNTIAIFCLQILARRAQKFCLQTKQVALDYGKVVELTFANGPKSLTRFAKASRIIVNVLIGLCQFGICAAYFAFIAANLQQGFDFISDWSVHVYMAIVLPLLLLAGSLRYLKYLTILSTAANLIYVVVLSVTLYFIFQVRPDSSNLPAFQSWDTLPLAFGTIMFSFEAITVVLPVENRMKTPVDFTTWNGVLNTSCIVVTLFYIAFGFFGYIRYGDGIQDSITLNLPYDNPLCRTVKILIAIAVAFSYPLQFYVPMDLIATFIKEKFRDKQVKRMLLEYAARYGHVRRSGFFVEFDHFIGGFAYRCFTGVDYSPNFGHDQLVHQSHIEKAFHFHDDTEYSDRALRNGCSHHGHIVSQFPGPREEEDIVSTPLSRLFIRGEFFQLVHCWQTCMASEPEPPGNDCWQCVGQFHKAPSPGGHFPQSLDIGQDPAPSMLANRTVPLGAGGAPSPDRRRLRPSSRTTNYPEEYSGWMIGRHRLNHGSSVEAFDPLSSAFATADHIREINPSDNFLAEANRLLRHAARITAANVSQRRAAAAVYIQRIIGIAFRITSFSSMLQYT</sequence>
<proteinExistence type="predicted"/>
<evidence type="ECO:0000313" key="9">
    <source>
        <dbReference type="Proteomes" id="UP000054776"/>
    </source>
</evidence>
<dbReference type="Proteomes" id="UP000054776">
    <property type="component" value="Unassembled WGS sequence"/>
</dbReference>
<evidence type="ECO:0000313" key="8">
    <source>
        <dbReference type="EMBL" id="KRY35943.1"/>
    </source>
</evidence>
<protein>
    <submittedName>
        <fullName evidence="8">Proton-coupled amino acid transporter 4</fullName>
    </submittedName>
</protein>
<evidence type="ECO:0000259" key="7">
    <source>
        <dbReference type="Pfam" id="PF01490"/>
    </source>
</evidence>
<dbReference type="GO" id="GO:0005774">
    <property type="term" value="C:vacuolar membrane"/>
    <property type="evidence" value="ECO:0007669"/>
    <property type="project" value="TreeGrafter"/>
</dbReference>
<evidence type="ECO:0000256" key="3">
    <source>
        <dbReference type="ARBA" id="ARBA00022989"/>
    </source>
</evidence>
<dbReference type="InterPro" id="IPR013057">
    <property type="entry name" value="AA_transpt_TM"/>
</dbReference>
<dbReference type="PANTHER" id="PTHR22950">
    <property type="entry name" value="AMINO ACID TRANSPORTER"/>
    <property type="match status" value="1"/>
</dbReference>